<keyword evidence="5" id="KW-0413">Isomerase</keyword>
<dbReference type="SUPFAM" id="SSF52833">
    <property type="entry name" value="Thioredoxin-like"/>
    <property type="match status" value="1"/>
</dbReference>
<dbReference type="PANTHER" id="PTHR42852">
    <property type="entry name" value="THIOL:DISULFIDE INTERCHANGE PROTEIN DSBE"/>
    <property type="match status" value="1"/>
</dbReference>
<dbReference type="Pfam" id="PF08534">
    <property type="entry name" value="Redoxin"/>
    <property type="match status" value="1"/>
</dbReference>
<dbReference type="InterPro" id="IPR050553">
    <property type="entry name" value="Thioredoxin_ResA/DsbE_sf"/>
</dbReference>
<evidence type="ECO:0000259" key="4">
    <source>
        <dbReference type="PROSITE" id="PS51352"/>
    </source>
</evidence>
<dbReference type="Gene3D" id="3.40.30.10">
    <property type="entry name" value="Glutaredoxin"/>
    <property type="match status" value="1"/>
</dbReference>
<gene>
    <name evidence="5" type="ORF">SAMN05421742_104206</name>
</gene>
<name>A0A1G7ZT32_9PROT</name>
<reference evidence="6" key="1">
    <citation type="submission" date="2016-10" db="EMBL/GenBank/DDBJ databases">
        <authorList>
            <person name="Varghese N."/>
            <person name="Submissions S."/>
        </authorList>
    </citation>
    <scope>NUCLEOTIDE SEQUENCE [LARGE SCALE GENOMIC DNA]</scope>
    <source>
        <strain evidence="6">930I</strain>
    </source>
</reference>
<dbReference type="InterPro" id="IPR013740">
    <property type="entry name" value="Redoxin"/>
</dbReference>
<comment type="subcellular location">
    <subcellularLocation>
        <location evidence="1">Cell envelope</location>
    </subcellularLocation>
</comment>
<dbReference type="PROSITE" id="PS00194">
    <property type="entry name" value="THIOREDOXIN_1"/>
    <property type="match status" value="1"/>
</dbReference>
<evidence type="ECO:0000313" key="6">
    <source>
        <dbReference type="Proteomes" id="UP000217076"/>
    </source>
</evidence>
<protein>
    <submittedName>
        <fullName evidence="5">Thiol-disulfide isomerase or thioredoxin</fullName>
    </submittedName>
</protein>
<dbReference type="GO" id="GO:0017004">
    <property type="term" value="P:cytochrome complex assembly"/>
    <property type="evidence" value="ECO:0007669"/>
    <property type="project" value="UniProtKB-KW"/>
</dbReference>
<accession>A0A1G7ZT32</accession>
<dbReference type="EMBL" id="FNCV01000004">
    <property type="protein sequence ID" value="SDH11706.1"/>
    <property type="molecule type" value="Genomic_DNA"/>
</dbReference>
<dbReference type="CDD" id="cd02966">
    <property type="entry name" value="TlpA_like_family"/>
    <property type="match status" value="1"/>
</dbReference>
<dbReference type="GO" id="GO:0015036">
    <property type="term" value="F:disulfide oxidoreductase activity"/>
    <property type="evidence" value="ECO:0007669"/>
    <property type="project" value="UniProtKB-ARBA"/>
</dbReference>
<evidence type="ECO:0000313" key="5">
    <source>
        <dbReference type="EMBL" id="SDH11706.1"/>
    </source>
</evidence>
<evidence type="ECO:0000256" key="2">
    <source>
        <dbReference type="ARBA" id="ARBA00022748"/>
    </source>
</evidence>
<keyword evidence="3" id="KW-0676">Redox-active center</keyword>
<proteinExistence type="predicted"/>
<evidence type="ECO:0000256" key="3">
    <source>
        <dbReference type="ARBA" id="ARBA00023284"/>
    </source>
</evidence>
<dbReference type="InterPro" id="IPR036249">
    <property type="entry name" value="Thioredoxin-like_sf"/>
</dbReference>
<sequence>MSLSKFARWAIPLLGVLLVAAVGWAVWRADDAPASALDTGSAAWDQAALPLLPEPWPRLPEPTPFRDGDGRARDLADEVGRDGALLVVNFWATWCPPCVREMPALDALAGRAEAEGLPIRVLTISTRDPGKVAPFLAANGLDHLPGHTDPGGQLAHILGLSGLPTTLVVRPDGQVAAVVRGEAAWDSPAMVAALTRLAEATP</sequence>
<dbReference type="RefSeq" id="WP_176787715.1">
    <property type="nucleotide sequence ID" value="NZ_FNCV01000004.1"/>
</dbReference>
<dbReference type="STRING" id="83401.SAMN05421742_104206"/>
<dbReference type="PANTHER" id="PTHR42852:SF13">
    <property type="entry name" value="PROTEIN DIPZ"/>
    <property type="match status" value="1"/>
</dbReference>
<dbReference type="AlphaFoldDB" id="A0A1G7ZT32"/>
<keyword evidence="2" id="KW-0201">Cytochrome c-type biogenesis</keyword>
<dbReference type="InterPro" id="IPR017937">
    <property type="entry name" value="Thioredoxin_CS"/>
</dbReference>
<dbReference type="GO" id="GO:0016853">
    <property type="term" value="F:isomerase activity"/>
    <property type="evidence" value="ECO:0007669"/>
    <property type="project" value="UniProtKB-KW"/>
</dbReference>
<keyword evidence="6" id="KW-1185">Reference proteome</keyword>
<dbReference type="Proteomes" id="UP000217076">
    <property type="component" value="Unassembled WGS sequence"/>
</dbReference>
<evidence type="ECO:0000256" key="1">
    <source>
        <dbReference type="ARBA" id="ARBA00004196"/>
    </source>
</evidence>
<organism evidence="5 6">
    <name type="scientific">Roseospirillum parvum</name>
    <dbReference type="NCBI Taxonomy" id="83401"/>
    <lineage>
        <taxon>Bacteria</taxon>
        <taxon>Pseudomonadati</taxon>
        <taxon>Pseudomonadota</taxon>
        <taxon>Alphaproteobacteria</taxon>
        <taxon>Rhodospirillales</taxon>
        <taxon>Rhodospirillaceae</taxon>
        <taxon>Roseospirillum</taxon>
    </lineage>
</organism>
<dbReference type="InterPro" id="IPR013766">
    <property type="entry name" value="Thioredoxin_domain"/>
</dbReference>
<feature type="domain" description="Thioredoxin" evidence="4">
    <location>
        <begin position="50"/>
        <end position="199"/>
    </location>
</feature>
<dbReference type="GO" id="GO:0030313">
    <property type="term" value="C:cell envelope"/>
    <property type="evidence" value="ECO:0007669"/>
    <property type="project" value="UniProtKB-SubCell"/>
</dbReference>
<dbReference type="PROSITE" id="PS51352">
    <property type="entry name" value="THIOREDOXIN_2"/>
    <property type="match status" value="1"/>
</dbReference>